<comment type="subcellular location">
    <subcellularLocation>
        <location evidence="1 6">Cell membrane</location>
        <topology evidence="1 6">Multi-pass membrane protein</topology>
    </subcellularLocation>
</comment>
<dbReference type="PANTHER" id="PTHR37693:SF1">
    <property type="entry name" value="INTEGRAL MEMBRANE PROTEIN"/>
    <property type="match status" value="1"/>
</dbReference>
<evidence type="ECO:0000256" key="6">
    <source>
        <dbReference type="RuleBase" id="RU363042"/>
    </source>
</evidence>
<dbReference type="GO" id="GO:0005886">
    <property type="term" value="C:plasma membrane"/>
    <property type="evidence" value="ECO:0007669"/>
    <property type="project" value="UniProtKB-SubCell"/>
</dbReference>
<dbReference type="GO" id="GO:0006629">
    <property type="term" value="P:lipid metabolic process"/>
    <property type="evidence" value="ECO:0007669"/>
    <property type="project" value="UniProtKB-KW"/>
</dbReference>
<evidence type="ECO:0000313" key="12">
    <source>
        <dbReference type="Proteomes" id="UP000372533"/>
    </source>
</evidence>
<feature type="transmembrane region" description="Helical" evidence="6">
    <location>
        <begin position="12"/>
        <end position="30"/>
    </location>
</feature>
<keyword evidence="6" id="KW-0046">Antibiotic resistance</keyword>
<accession>A0A031WED1</accession>
<feature type="transmembrane region" description="Helical" evidence="6">
    <location>
        <begin position="262"/>
        <end position="284"/>
    </location>
</feature>
<dbReference type="NCBIfam" id="TIGR00374">
    <property type="entry name" value="flippase-like domain"/>
    <property type="match status" value="1"/>
</dbReference>
<feature type="transmembrane region" description="Helical" evidence="6">
    <location>
        <begin position="50"/>
        <end position="72"/>
    </location>
</feature>
<evidence type="ECO:0000313" key="11">
    <source>
        <dbReference type="EMBL" id="VHY11942.1"/>
    </source>
</evidence>
<sequence length="354" mass="39120">MISKTEKKNKCLGSVAFLVLLMGITGYFVFRGQSVESLIKSLKGASPMFILIGFAMMFIYVACEGINIYLGMKALNQKTTLLKCMGYAFIGFYFSSITPSASGGQPAQVYYMKKDDINISYSSLILLVIVVIHQVVILAYSGIMFIMEREFILNNVSGMNILLIYGVITNVALVIGVIAIIFSKKLVNNFIISITNLLGKLRIIKDVESSRKVIISQIEEYVKGAQYIKQNPKLVVQILVITIVQITAMFLVPFFVYKAFHLSTYTVFEILAIQSLLNIAVSSLPLPGAVGASENSFMTLFKIFFPGHLLVPAMLLSRGISFYAFVAISGLICIVVHVKSSEKVKAVKKVAYVR</sequence>
<dbReference type="AlphaFoldDB" id="A0A031WED1"/>
<evidence type="ECO:0000313" key="7">
    <source>
        <dbReference type="EMBL" id="CDS88340.1"/>
    </source>
</evidence>
<reference evidence="10 13" key="2">
    <citation type="submission" date="2019-02" db="EMBL/GenBank/DDBJ databases">
        <authorList>
            <consortium name="Pathogen Informatics"/>
        </authorList>
    </citation>
    <scope>NUCLEOTIDE SEQUENCE [LARGE SCALE GENOMIC DNA]</scope>
    <source>
        <strain evidence="13">clo34</strain>
        <strain evidence="10">Clo34</strain>
        <strain evidence="11">Tl291</strain>
        <strain evidence="12">tl291</strain>
    </source>
</reference>
<evidence type="ECO:0000313" key="9">
    <source>
        <dbReference type="EMBL" id="CDS96059.1"/>
    </source>
</evidence>
<feature type="transmembrane region" description="Helical" evidence="6">
    <location>
        <begin position="320"/>
        <end position="338"/>
    </location>
</feature>
<dbReference type="Pfam" id="PF03706">
    <property type="entry name" value="LPG_synthase_TM"/>
    <property type="match status" value="1"/>
</dbReference>
<organism evidence="9">
    <name type="scientific">Clostridioides difficile</name>
    <name type="common">Peptoclostridium difficile</name>
    <dbReference type="NCBI Taxonomy" id="1496"/>
    <lineage>
        <taxon>Bacteria</taxon>
        <taxon>Bacillati</taxon>
        <taxon>Bacillota</taxon>
        <taxon>Clostridia</taxon>
        <taxon>Peptostreptococcales</taxon>
        <taxon>Peptostreptococcaceae</taxon>
        <taxon>Clostridioides</taxon>
    </lineage>
</organism>
<evidence type="ECO:0000313" key="8">
    <source>
        <dbReference type="EMBL" id="CDS88996.1"/>
    </source>
</evidence>
<dbReference type="EMBL" id="CAAJVP010000012">
    <property type="protein sequence ID" value="VHY11942.1"/>
    <property type="molecule type" value="Genomic_DNA"/>
</dbReference>
<feature type="transmembrane region" description="Helical" evidence="6">
    <location>
        <begin position="234"/>
        <end position="256"/>
    </location>
</feature>
<feature type="transmembrane region" description="Helical" evidence="6">
    <location>
        <begin position="159"/>
        <end position="181"/>
    </location>
</feature>
<evidence type="ECO:0000256" key="5">
    <source>
        <dbReference type="ARBA" id="ARBA00023136"/>
    </source>
</evidence>
<dbReference type="GO" id="GO:0050071">
    <property type="term" value="F:phosphatidylglycerol lysyltransferase activity"/>
    <property type="evidence" value="ECO:0007669"/>
    <property type="project" value="UniProtKB-EC"/>
</dbReference>
<dbReference type="EMBL" id="LK932410">
    <property type="protein sequence ID" value="CDS88996.1"/>
    <property type="molecule type" value="Genomic_DNA"/>
</dbReference>
<comment type="similarity">
    <text evidence="6">Belongs to the LPG synthase family.</text>
</comment>
<dbReference type="OMA" id="PAQIAFM"/>
<proteinExistence type="inferred from homology"/>
<dbReference type="RefSeq" id="WP_009890975.1">
    <property type="nucleotide sequence ID" value="NZ_BAABSG010000003.1"/>
</dbReference>
<dbReference type="PATRIC" id="fig|1496.854.peg.1661"/>
<gene>
    <name evidence="6" type="primary">mprF</name>
    <name evidence="9" type="ORF">BN1095_20268</name>
    <name evidence="7" type="ORF">BN1096_690005</name>
    <name evidence="8" type="ORF">BN1097_700005</name>
    <name evidence="11" type="ORF">SAMEA1402366_02481</name>
    <name evidence="10" type="ORF">SAMEA1402399_00680</name>
</gene>
<dbReference type="GO" id="GO:0046677">
    <property type="term" value="P:response to antibiotic"/>
    <property type="evidence" value="ECO:0007669"/>
    <property type="project" value="UniProtKB-KW"/>
</dbReference>
<evidence type="ECO:0000256" key="2">
    <source>
        <dbReference type="ARBA" id="ARBA00022475"/>
    </source>
</evidence>
<keyword evidence="2" id="KW-1003">Cell membrane</keyword>
<evidence type="ECO:0000313" key="13">
    <source>
        <dbReference type="Proteomes" id="UP000411588"/>
    </source>
</evidence>
<dbReference type="KEGG" id="pdf:CD630DERM_27230"/>
<dbReference type="InterPro" id="IPR022791">
    <property type="entry name" value="L-PG_synthase/AglD"/>
</dbReference>
<name>A0A031WED1_CLODI</name>
<dbReference type="GeneID" id="66355130"/>
<feature type="transmembrane region" description="Helical" evidence="6">
    <location>
        <begin position="121"/>
        <end position="147"/>
    </location>
</feature>
<evidence type="ECO:0000256" key="3">
    <source>
        <dbReference type="ARBA" id="ARBA00022692"/>
    </source>
</evidence>
<dbReference type="EMBL" id="LK932849">
    <property type="protein sequence ID" value="CDS96059.1"/>
    <property type="molecule type" value="Genomic_DNA"/>
</dbReference>
<comment type="catalytic activity">
    <reaction evidence="6">
        <text>L-lysyl-tRNA(Lys) + a 1,2-diacyl-sn-glycero-3-phospho-(1'-sn-glycerol) = a 1,2-diacyl-sn-glycero-3-phospho-1'-(3'-O-L-lysyl)-sn-glycerol + tRNA(Lys)</text>
        <dbReference type="Rhea" id="RHEA:10668"/>
        <dbReference type="Rhea" id="RHEA-COMP:9696"/>
        <dbReference type="Rhea" id="RHEA-COMP:9697"/>
        <dbReference type="ChEBI" id="CHEBI:64716"/>
        <dbReference type="ChEBI" id="CHEBI:75792"/>
        <dbReference type="ChEBI" id="CHEBI:78442"/>
        <dbReference type="ChEBI" id="CHEBI:78529"/>
        <dbReference type="EC" id="2.3.2.3"/>
    </reaction>
</comment>
<dbReference type="EMBL" id="LK932523">
    <property type="protein sequence ID" value="CDS88340.1"/>
    <property type="molecule type" value="Genomic_DNA"/>
</dbReference>
<keyword evidence="3 6" id="KW-0812">Transmembrane</keyword>
<keyword evidence="6" id="KW-0808">Transferase</keyword>
<dbReference type="PANTHER" id="PTHR37693">
    <property type="entry name" value="PHOSPHATIDYLGLYCEROL LYSYLTRANSFERASE"/>
    <property type="match status" value="1"/>
</dbReference>
<dbReference type="Proteomes" id="UP000372533">
    <property type="component" value="Unassembled WGS sequence"/>
</dbReference>
<feature type="transmembrane region" description="Helical" evidence="6">
    <location>
        <begin position="84"/>
        <end position="101"/>
    </location>
</feature>
<evidence type="ECO:0000313" key="10">
    <source>
        <dbReference type="EMBL" id="VFD29633.1"/>
    </source>
</evidence>
<reference evidence="9" key="1">
    <citation type="submission" date="2014-07" db="EMBL/GenBank/DDBJ databases">
        <authorList>
            <person name="Monot Marc"/>
        </authorList>
    </citation>
    <scope>NUCLEOTIDE SEQUENCE</scope>
    <source>
        <strain evidence="9">7032989</strain>
        <strain evidence="8">7032994</strain>
    </source>
</reference>
<dbReference type="Proteomes" id="UP000411588">
    <property type="component" value="Unassembled WGS sequence"/>
</dbReference>
<keyword evidence="5 6" id="KW-0472">Membrane</keyword>
<keyword evidence="4 6" id="KW-1133">Transmembrane helix</keyword>
<evidence type="ECO:0000256" key="1">
    <source>
        <dbReference type="ARBA" id="ARBA00004651"/>
    </source>
</evidence>
<dbReference type="EC" id="2.3.2.3" evidence="6"/>
<dbReference type="EMBL" id="CAADAN010000002">
    <property type="protein sequence ID" value="VFD29633.1"/>
    <property type="molecule type" value="Genomic_DNA"/>
</dbReference>
<keyword evidence="6" id="KW-0443">Lipid metabolism</keyword>
<evidence type="ECO:0000256" key="4">
    <source>
        <dbReference type="ARBA" id="ARBA00022989"/>
    </source>
</evidence>
<comment type="function">
    <text evidence="6">Catalyzes the transfer of a lysyl group from L-lysyl-tRNA(Lys) to membrane-bound phosphatidylglycerol (PG), which produces lysylphosphatidylglycerol (LPG), a major component of the bacterial membrane with a positive net charge. LPG synthesis contributes to bacterial virulence as it is involved in the resistance mechanism against cationic antimicrobial peptides (CAMP) produces by the host's immune system (defensins, cathelicidins) and by the competing microorganisms.</text>
</comment>
<protein>
    <recommendedName>
        <fullName evidence="6">Phosphatidylglycerol lysyltransferase</fullName>
        <ecNumber evidence="6">2.3.2.3</ecNumber>
    </recommendedName>
    <alternativeName>
        <fullName evidence="6">Lysylphosphatidylglycerol synthase</fullName>
    </alternativeName>
</protein>